<dbReference type="InterPro" id="IPR039498">
    <property type="entry name" value="NTP_transf_5"/>
</dbReference>
<organism evidence="1 2">
    <name type="scientific">Sphingomicrobium sediminis</name>
    <dbReference type="NCBI Taxonomy" id="2950949"/>
    <lineage>
        <taxon>Bacteria</taxon>
        <taxon>Pseudomonadati</taxon>
        <taxon>Pseudomonadota</taxon>
        <taxon>Alphaproteobacteria</taxon>
        <taxon>Sphingomonadales</taxon>
        <taxon>Sphingomonadaceae</taxon>
        <taxon>Sphingomicrobium</taxon>
    </lineage>
</organism>
<comment type="caution">
    <text evidence="1">The sequence shown here is derived from an EMBL/GenBank/DDBJ whole genome shotgun (WGS) entry which is preliminary data.</text>
</comment>
<sequence length="392" mass="43152">MSPDAVQSTLLSLLFPRATDRADGGDWDQIATIVEAHRLAPLIVGRNPDLTDVPASLAENWRAVAGVATLRSLHQQADLVDMVRRVRDTTGEEPLVLKGGYLAYAAYPDPAQRPMRDVDLLLADRALATRAYHALRQQGYEPDPDVPADPDLVPDDAHQMPILYGPQGTALELHFRLGHRGKGGLEAEAEASPASFDLLGETLHAPSPEVLLIHLVSHAARDHRFDNGPLTLTDLEVLFATQEIDWDKATQLAAKEGVSRPLGALIRLVARLSPSTPPGDHGYELDKAELAEGADMALGLMLAPPDQLQELRTVAAHRDGSLSASLWPTADRLRQLYGRRSFATRLRHLWRLATRRLPAIVAARSARNAGKLNLIQRRYDKWLFDERPKGHD</sequence>
<dbReference type="RefSeq" id="WP_252112000.1">
    <property type="nucleotide sequence ID" value="NZ_JAMSHT010000001.1"/>
</dbReference>
<reference evidence="1" key="1">
    <citation type="submission" date="2022-06" db="EMBL/GenBank/DDBJ databases">
        <title>Sphingomicrobium sedimins sp. nov., a marine bacterium isolated from tidal flat.</title>
        <authorList>
            <person name="Kim C.-H."/>
            <person name="Yoo Y."/>
            <person name="Kim J.-J."/>
        </authorList>
    </citation>
    <scope>NUCLEOTIDE SEQUENCE</scope>
    <source>
        <strain evidence="1">GRR-S6-50</strain>
    </source>
</reference>
<keyword evidence="2" id="KW-1185">Reference proteome</keyword>
<dbReference type="Pfam" id="PF14907">
    <property type="entry name" value="NTP_transf_5"/>
    <property type="match status" value="1"/>
</dbReference>
<evidence type="ECO:0000313" key="2">
    <source>
        <dbReference type="Proteomes" id="UP001155128"/>
    </source>
</evidence>
<accession>A0A9X2J235</accession>
<gene>
    <name evidence="1" type="ORF">NDO55_02190</name>
</gene>
<dbReference type="Proteomes" id="UP001155128">
    <property type="component" value="Unassembled WGS sequence"/>
</dbReference>
<protein>
    <submittedName>
        <fullName evidence="1">Nucleotidyltransferase family protein</fullName>
    </submittedName>
</protein>
<dbReference type="EMBL" id="JAMSHT010000001">
    <property type="protein sequence ID" value="MCM8556630.1"/>
    <property type="molecule type" value="Genomic_DNA"/>
</dbReference>
<dbReference type="AlphaFoldDB" id="A0A9X2J235"/>
<proteinExistence type="predicted"/>
<evidence type="ECO:0000313" key="1">
    <source>
        <dbReference type="EMBL" id="MCM8556630.1"/>
    </source>
</evidence>
<name>A0A9X2J235_9SPHN</name>